<sequence>MLRLPSSQNKFKPTKPAARRSGPNVSHPPPASQVKPVIPGGPPASQLATQLRSSEPESENELPTPTATQESSIQPPSISSTQATIGSQIPTLAPPTISSPVLPPAPGSLNVEPIPAADVETTASPSRQQRQTSIAPSLNTVSSVNRAGRPALIQAAAAQAAIAVSPKRVRGRIPSRSAVSNKDNRAMSNDPSASQDVPIALPQSVGAADSIAIPSEEPRSEVSAPAPPVINVTGPSETGLPPSIASFISSSISRATELHRDRGPEHASSSRQPLTSRQADLSRVDEEEEGLPASNKRSRKASNRIVERPIPDINGSNTETQGAEKANGENRPPPPKRKAPAKKRTSGEAGDPSSVLMPVRRPQRVRRRAYLDPQGTDRSAEGDFHITQKRVPYKTRGVAGTSADRRLGANKQKRGEKSIPVSISVLNDAQAGDHVGEEVVVTETTMAALATHTTAGKVSARGLVLHEYLKSVETTKNKERPKRIEDAWRRKQAQRRKLRAERNVQRAERRRHFEDMGTEANDVVSEDEEDSEEEFEVRPEWLRSLDDEEDIRRGRQTRDAGQDDDGQEDRDNEERQEQSEDDPMEDHEVRSHEDEHDAALRASGFIVAATGNGEEGVGDDGDSDDEEREDGGEDDGDGVGYDLEEYRREVEERRRRNLERIMGQGVVEENNELKMVNSSTYGRRPVSERWTDADTELFFIALSEVGPTPSYLLEYFRGRTHRQLKNKLNREAELNPLRYKAALSRRKRPDAAFLNENRGIDLHAPHEAEVELFESAALGKVNARRRDLGLPDEEAEETEREIPMAEDVMRDDDDGDDDEQ</sequence>
<dbReference type="STRING" id="4999.A0A1Y1UEZ3"/>
<feature type="region of interest" description="Disordered" evidence="1">
    <location>
        <begin position="1"/>
        <end position="141"/>
    </location>
</feature>
<dbReference type="EMBL" id="NBSH01000007">
    <property type="protein sequence ID" value="ORX36630.1"/>
    <property type="molecule type" value="Genomic_DNA"/>
</dbReference>
<feature type="compositionally biased region" description="Acidic residues" evidence="1">
    <location>
        <begin position="616"/>
        <end position="637"/>
    </location>
</feature>
<keyword evidence="4" id="KW-1185">Reference proteome</keyword>
<accession>A0A1Y1UEZ3</accession>
<feature type="compositionally biased region" description="Acidic residues" evidence="1">
    <location>
        <begin position="809"/>
        <end position="820"/>
    </location>
</feature>
<feature type="domain" description="Transcription factor TFIIIB component B'' Myb" evidence="2">
    <location>
        <begin position="680"/>
        <end position="756"/>
    </location>
</feature>
<comment type="caution">
    <text evidence="3">The sequence shown here is derived from an EMBL/GenBank/DDBJ whole genome shotgun (WGS) entry which is preliminary data.</text>
</comment>
<feature type="compositionally biased region" description="Basic and acidic residues" evidence="1">
    <location>
        <begin position="586"/>
        <end position="599"/>
    </location>
</feature>
<feature type="compositionally biased region" description="Basic and acidic residues" evidence="1">
    <location>
        <begin position="500"/>
        <end position="515"/>
    </location>
</feature>
<dbReference type="GeneID" id="33560080"/>
<feature type="compositionally biased region" description="Basic and acidic residues" evidence="1">
    <location>
        <begin position="475"/>
        <end position="489"/>
    </location>
</feature>
<evidence type="ECO:0000256" key="1">
    <source>
        <dbReference type="SAM" id="MobiDB-lite"/>
    </source>
</evidence>
<dbReference type="Proteomes" id="UP000193218">
    <property type="component" value="Unassembled WGS sequence"/>
</dbReference>
<feature type="compositionally biased region" description="Basic and acidic residues" evidence="1">
    <location>
        <begin position="536"/>
        <end position="561"/>
    </location>
</feature>
<dbReference type="InterPro" id="IPR039467">
    <property type="entry name" value="TFIIIB_B''_Myb"/>
</dbReference>
<name>A0A1Y1UEZ3_9TREE</name>
<evidence type="ECO:0000313" key="4">
    <source>
        <dbReference type="Proteomes" id="UP000193218"/>
    </source>
</evidence>
<feature type="compositionally biased region" description="Polar residues" evidence="1">
    <location>
        <begin position="267"/>
        <end position="279"/>
    </location>
</feature>
<dbReference type="OrthoDB" id="272624at2759"/>
<feature type="compositionally biased region" description="Acidic residues" evidence="1">
    <location>
        <begin position="524"/>
        <end position="535"/>
    </location>
</feature>
<feature type="compositionally biased region" description="Acidic residues" evidence="1">
    <location>
        <begin position="562"/>
        <end position="571"/>
    </location>
</feature>
<proteinExistence type="predicted"/>
<feature type="region of interest" description="Disordered" evidence="1">
    <location>
        <begin position="784"/>
        <end position="820"/>
    </location>
</feature>
<reference evidence="3 4" key="1">
    <citation type="submission" date="2017-03" db="EMBL/GenBank/DDBJ databases">
        <title>Widespread Adenine N6-methylation of Active Genes in Fungi.</title>
        <authorList>
            <consortium name="DOE Joint Genome Institute"/>
            <person name="Mondo S.J."/>
            <person name="Dannebaum R.O."/>
            <person name="Kuo R.C."/>
            <person name="Louie K.B."/>
            <person name="Bewick A.J."/>
            <person name="Labutti K."/>
            <person name="Haridas S."/>
            <person name="Kuo A."/>
            <person name="Salamov A."/>
            <person name="Ahrendt S.R."/>
            <person name="Lau R."/>
            <person name="Bowen B.P."/>
            <person name="Lipzen A."/>
            <person name="Sullivan W."/>
            <person name="Andreopoulos W.B."/>
            <person name="Clum A."/>
            <person name="Lindquist E."/>
            <person name="Daum C."/>
            <person name="Northen T.R."/>
            <person name="Ramamoorthy G."/>
            <person name="Schmitz R.J."/>
            <person name="Gryganskyi A."/>
            <person name="Culley D."/>
            <person name="Magnuson J."/>
            <person name="James T.Y."/>
            <person name="O'Malley M.A."/>
            <person name="Stajich J.E."/>
            <person name="Spatafora J.W."/>
            <person name="Visel A."/>
            <person name="Grigoriev I.V."/>
        </authorList>
    </citation>
    <scope>NUCLEOTIDE SEQUENCE [LARGE SCALE GENOMIC DNA]</scope>
    <source>
        <strain evidence="3 4">NRRL Y-17943</strain>
    </source>
</reference>
<dbReference type="Pfam" id="PF15963">
    <property type="entry name" value="Myb_DNA-bind_7"/>
    <property type="match status" value="1"/>
</dbReference>
<protein>
    <recommendedName>
        <fullName evidence="2">Transcription factor TFIIIB component B'' Myb domain-containing protein</fullName>
    </recommendedName>
</protein>
<organism evidence="3 4">
    <name type="scientific">Kockovaella imperatae</name>
    <dbReference type="NCBI Taxonomy" id="4999"/>
    <lineage>
        <taxon>Eukaryota</taxon>
        <taxon>Fungi</taxon>
        <taxon>Dikarya</taxon>
        <taxon>Basidiomycota</taxon>
        <taxon>Agaricomycotina</taxon>
        <taxon>Tremellomycetes</taxon>
        <taxon>Tremellales</taxon>
        <taxon>Cuniculitremaceae</taxon>
        <taxon>Kockovaella</taxon>
    </lineage>
</organism>
<feature type="compositionally biased region" description="Polar residues" evidence="1">
    <location>
        <begin position="177"/>
        <end position="195"/>
    </location>
</feature>
<feature type="compositionally biased region" description="Polar residues" evidence="1">
    <location>
        <begin position="1"/>
        <end position="11"/>
    </location>
</feature>
<feature type="compositionally biased region" description="Acidic residues" evidence="1">
    <location>
        <begin position="790"/>
        <end position="799"/>
    </location>
</feature>
<feature type="compositionally biased region" description="Basic residues" evidence="1">
    <location>
        <begin position="490"/>
        <end position="499"/>
    </location>
</feature>
<feature type="region of interest" description="Disordered" evidence="1">
    <location>
        <begin position="163"/>
        <end position="384"/>
    </location>
</feature>
<feature type="compositionally biased region" description="Low complexity" evidence="1">
    <location>
        <begin position="68"/>
        <end position="81"/>
    </location>
</feature>
<dbReference type="AlphaFoldDB" id="A0A1Y1UEZ3"/>
<evidence type="ECO:0000259" key="2">
    <source>
        <dbReference type="Pfam" id="PF15963"/>
    </source>
</evidence>
<feature type="region of interest" description="Disordered" evidence="1">
    <location>
        <begin position="475"/>
        <end position="640"/>
    </location>
</feature>
<dbReference type="InParanoid" id="A0A1Y1UEZ3"/>
<gene>
    <name evidence="3" type="ORF">BD324DRAFT_651116</name>
</gene>
<dbReference type="RefSeq" id="XP_021870699.1">
    <property type="nucleotide sequence ID" value="XM_022018271.1"/>
</dbReference>
<feature type="compositionally biased region" description="Basic and acidic residues" evidence="1">
    <location>
        <begin position="256"/>
        <end position="265"/>
    </location>
</feature>
<feature type="compositionally biased region" description="Polar residues" evidence="1">
    <location>
        <begin position="121"/>
        <end position="141"/>
    </location>
</feature>
<feature type="compositionally biased region" description="Basic residues" evidence="1">
    <location>
        <begin position="334"/>
        <end position="344"/>
    </location>
</feature>
<evidence type="ECO:0000313" key="3">
    <source>
        <dbReference type="EMBL" id="ORX36630.1"/>
    </source>
</evidence>
<feature type="compositionally biased region" description="Low complexity" evidence="1">
    <location>
        <begin position="243"/>
        <end position="253"/>
    </location>
</feature>